<dbReference type="RefSeq" id="WP_087940052.1">
    <property type="nucleotide sequence ID" value="NZ_FNAC01000029.1"/>
</dbReference>
<dbReference type="AlphaFoldDB" id="A0A1G6UPR0"/>
<dbReference type="OrthoDB" id="5496093at2"/>
<dbReference type="PROSITE" id="PS51257">
    <property type="entry name" value="PROKAR_LIPOPROTEIN"/>
    <property type="match status" value="1"/>
</dbReference>
<gene>
    <name evidence="1" type="ORF">SAMN04488104_102934</name>
</gene>
<proteinExistence type="predicted"/>
<protein>
    <recommendedName>
        <fullName evidence="3">Septum formation inhibitor Maf</fullName>
    </recommendedName>
</protein>
<organism evidence="1 2">
    <name type="scientific">Algoriphagus faecimaris</name>
    <dbReference type="NCBI Taxonomy" id="686796"/>
    <lineage>
        <taxon>Bacteria</taxon>
        <taxon>Pseudomonadati</taxon>
        <taxon>Bacteroidota</taxon>
        <taxon>Cytophagia</taxon>
        <taxon>Cytophagales</taxon>
        <taxon>Cyclobacteriaceae</taxon>
        <taxon>Algoriphagus</taxon>
    </lineage>
</organism>
<dbReference type="STRING" id="686796.SAMN04488104_102934"/>
<evidence type="ECO:0000313" key="1">
    <source>
        <dbReference type="EMBL" id="SDD42545.1"/>
    </source>
</evidence>
<name>A0A1G6UPR0_9BACT</name>
<keyword evidence="2" id="KW-1185">Reference proteome</keyword>
<sequence length="307" mass="35700">MKFQDLKFSLLTNYSRALLGWSSLLLVLLSACGPEGRDGVKEEEFAGYWYKGLAEINVFDLTQVRYGEEREGHAVMIFVTEDFSRRKQVKLDDPSGAGADARKVMKLNMMREFVTGIYPYHTMLSVFTPVYDEVNSYKLTASVTEWCGQAFTQMNWKNSGYQVKLFSYFESEGDQELKIDAQPEDELFNLIRLNPELVPLGDVRLIPSLIYQRFSHVPLSSERAKISLEELRDNTNQFVVNYPTLKRTLTIQFKKFFPYEIISWEEVQAKPNGDKEVTKAVRRNLEMVDYWEKNNKIFEPLRKDLGL</sequence>
<dbReference type="EMBL" id="FNAC01000029">
    <property type="protein sequence ID" value="SDD42545.1"/>
    <property type="molecule type" value="Genomic_DNA"/>
</dbReference>
<reference evidence="2" key="1">
    <citation type="submission" date="2016-10" db="EMBL/GenBank/DDBJ databases">
        <authorList>
            <person name="Varghese N."/>
            <person name="Submissions S."/>
        </authorList>
    </citation>
    <scope>NUCLEOTIDE SEQUENCE [LARGE SCALE GENOMIC DNA]</scope>
    <source>
        <strain evidence="2">DSM 23095</strain>
    </source>
</reference>
<accession>A0A1G6UPR0</accession>
<dbReference type="Proteomes" id="UP000199060">
    <property type="component" value="Unassembled WGS sequence"/>
</dbReference>
<evidence type="ECO:0008006" key="3">
    <source>
        <dbReference type="Google" id="ProtNLM"/>
    </source>
</evidence>
<evidence type="ECO:0000313" key="2">
    <source>
        <dbReference type="Proteomes" id="UP000199060"/>
    </source>
</evidence>